<dbReference type="Pfam" id="PF01553">
    <property type="entry name" value="Acyltransferase"/>
    <property type="match status" value="1"/>
</dbReference>
<keyword evidence="7" id="KW-1185">Reference proteome</keyword>
<feature type="domain" description="Phospholipid/glycerol acyltransferase" evidence="5">
    <location>
        <begin position="75"/>
        <end position="187"/>
    </location>
</feature>
<dbReference type="GO" id="GO:0006654">
    <property type="term" value="P:phosphatidic acid biosynthetic process"/>
    <property type="evidence" value="ECO:0007669"/>
    <property type="project" value="TreeGrafter"/>
</dbReference>
<dbReference type="PANTHER" id="PTHR10434">
    <property type="entry name" value="1-ACYL-SN-GLYCEROL-3-PHOSPHATE ACYLTRANSFERASE"/>
    <property type="match status" value="1"/>
</dbReference>
<dbReference type="SMART" id="SM00563">
    <property type="entry name" value="PlsC"/>
    <property type="match status" value="1"/>
</dbReference>
<evidence type="ECO:0000256" key="3">
    <source>
        <dbReference type="ARBA" id="ARBA00023315"/>
    </source>
</evidence>
<comment type="pathway">
    <text evidence="1">Lipid metabolism.</text>
</comment>
<dbReference type="SUPFAM" id="SSF69593">
    <property type="entry name" value="Glycerol-3-phosphate (1)-acyltransferase"/>
    <property type="match status" value="1"/>
</dbReference>
<evidence type="ECO:0000256" key="1">
    <source>
        <dbReference type="ARBA" id="ARBA00005189"/>
    </source>
</evidence>
<protein>
    <submittedName>
        <fullName evidence="6">1-acyl-sn-glycerol-3-phosphate acyltransferase</fullName>
    </submittedName>
</protein>
<dbReference type="GO" id="GO:0003841">
    <property type="term" value="F:1-acylglycerol-3-phosphate O-acyltransferase activity"/>
    <property type="evidence" value="ECO:0007669"/>
    <property type="project" value="TreeGrafter"/>
</dbReference>
<evidence type="ECO:0000259" key="5">
    <source>
        <dbReference type="SMART" id="SM00563"/>
    </source>
</evidence>
<name>A0A6M1T8R8_9BACT</name>
<reference evidence="6 7" key="1">
    <citation type="submission" date="2020-02" db="EMBL/GenBank/DDBJ databases">
        <title>Balneolaceae bacterium YR4-1, complete genome.</title>
        <authorList>
            <person name="Li Y."/>
            <person name="Wu S."/>
        </authorList>
    </citation>
    <scope>NUCLEOTIDE SEQUENCE [LARGE SCALE GENOMIC DNA]</scope>
    <source>
        <strain evidence="6 7">YR4-1</strain>
    </source>
</reference>
<comment type="caution">
    <text evidence="6">The sequence shown here is derived from an EMBL/GenBank/DDBJ whole genome shotgun (WGS) entry which is preliminary data.</text>
</comment>
<gene>
    <name evidence="6" type="ORF">G3570_08365</name>
</gene>
<organism evidence="6 7">
    <name type="scientific">Halalkalibaculum roseum</name>
    <dbReference type="NCBI Taxonomy" id="2709311"/>
    <lineage>
        <taxon>Bacteria</taxon>
        <taxon>Pseudomonadati</taxon>
        <taxon>Balneolota</taxon>
        <taxon>Balneolia</taxon>
        <taxon>Balneolales</taxon>
        <taxon>Balneolaceae</taxon>
        <taxon>Halalkalibaculum</taxon>
    </lineage>
</organism>
<keyword evidence="4" id="KW-0472">Membrane</keyword>
<keyword evidence="3 6" id="KW-0012">Acyltransferase</keyword>
<keyword evidence="4" id="KW-0812">Transmembrane</keyword>
<dbReference type="EMBL" id="JAALLT010000002">
    <property type="protein sequence ID" value="NGP76643.1"/>
    <property type="molecule type" value="Genomic_DNA"/>
</dbReference>
<evidence type="ECO:0000256" key="2">
    <source>
        <dbReference type="ARBA" id="ARBA00022679"/>
    </source>
</evidence>
<keyword evidence="4" id="KW-1133">Transmembrane helix</keyword>
<evidence type="ECO:0000313" key="6">
    <source>
        <dbReference type="EMBL" id="NGP76643.1"/>
    </source>
</evidence>
<feature type="transmembrane region" description="Helical" evidence="4">
    <location>
        <begin position="7"/>
        <end position="30"/>
    </location>
</feature>
<dbReference type="PANTHER" id="PTHR10434:SF11">
    <property type="entry name" value="1-ACYL-SN-GLYCEROL-3-PHOSPHATE ACYLTRANSFERASE"/>
    <property type="match status" value="1"/>
</dbReference>
<dbReference type="InterPro" id="IPR002123">
    <property type="entry name" value="Plipid/glycerol_acylTrfase"/>
</dbReference>
<sequence>MRTLFSIFIWIYWTICIVTFFVIISLLYLFTFPFDRFNQIPNKTLKGLARAMLFINPGWKFAISGADPDKVNRPTIVIGNHQSFLDLPLLYLLPWNMKWVAKKSLFKIPLLGWIIFMTGQIAIERYSLKSVKKLDKLVQPIQKGIPGMIFPEGTRTENGNLKSFKNGAFLMAKRYNLNLLPIVHNGGFEAMPTGSWRIAPIQTFNIRVLNPIDPRDFETVEDLKQNAHVLIEKELEDLRQIKS</sequence>
<dbReference type="AlphaFoldDB" id="A0A6M1T8R8"/>
<dbReference type="Proteomes" id="UP000473278">
    <property type="component" value="Unassembled WGS sequence"/>
</dbReference>
<accession>A0A6M1T8R8</accession>
<evidence type="ECO:0000313" key="7">
    <source>
        <dbReference type="Proteomes" id="UP000473278"/>
    </source>
</evidence>
<keyword evidence="2 6" id="KW-0808">Transferase</keyword>
<dbReference type="CDD" id="cd07989">
    <property type="entry name" value="LPLAT_AGPAT-like"/>
    <property type="match status" value="1"/>
</dbReference>
<evidence type="ECO:0000256" key="4">
    <source>
        <dbReference type="SAM" id="Phobius"/>
    </source>
</evidence>
<proteinExistence type="predicted"/>